<reference evidence="9 10" key="1">
    <citation type="submission" date="2019-06" db="EMBL/GenBank/DDBJ databases">
        <authorList>
            <person name="Srinivasan S."/>
        </authorList>
    </citation>
    <scope>NUCLEOTIDE SEQUENCE [LARGE SCALE GENOMIC DNA]</scope>
    <source>
        <strain evidence="9 10">17J68-5</strain>
    </source>
</reference>
<protein>
    <recommendedName>
        <fullName evidence="5">Probable ATP-binding protein YbiT</fullName>
    </recommendedName>
</protein>
<dbReference type="InterPro" id="IPR032781">
    <property type="entry name" value="ABC_tran_Xtn"/>
</dbReference>
<dbReference type="GO" id="GO:0016887">
    <property type="term" value="F:ATP hydrolysis activity"/>
    <property type="evidence" value="ECO:0007669"/>
    <property type="project" value="InterPro"/>
</dbReference>
<keyword evidence="10" id="KW-1185">Reference proteome</keyword>
<dbReference type="RefSeq" id="WP_139516508.1">
    <property type="nucleotide sequence ID" value="NZ_CP040896.1"/>
</dbReference>
<dbReference type="PANTHER" id="PTHR42855:SF2">
    <property type="entry name" value="DRUG RESISTANCE ABC TRANSPORTER,ATP-BINDING PROTEIN"/>
    <property type="match status" value="1"/>
</dbReference>
<sequence length="648" mass="73635">MISINDLDFHFGSRTLYDKANLHIKPKDKIGLIGLNGTGKSTLLRVLVGEYKPDGGSIQMSKDVTLGFLNQDLLSYDTHESILTVAMQAFEEALSLQKKIDEILLEFETNYHDDLVEKLADMQERFEALGGYTMQAQAEEILEGLGFSTDELQRPLRTFSGGWRMRVMLAKILLQKPSLLLLDEPTNHLDLPSIKWIENYLAGYEGAVIIVSHDREFLDRTTNTTVEVSGGKLVPYAGNYSFYLEEKEERNAIQKGAFENQQAQIRQAERFIERFKAKASKAKQAQSRVKMLDKLERIDDVANDAAKVNIKFQFTVQPGRHILRMEHVGKKYGDKLIFRDTHVHIERGDKIALIGANGKGKSTLMRLVAGNEAPTNGNHQLGHNVIMSFYAQHQLESLNVENEIIQEMNEAGSRRNEMELRSVLGSFLFTGDQVYKKIRVLSGGEKSRVALAKTLISEANFLLLDEPTNHLDMQSVNILIQALDQYEGTYIVISHDRFFVENVANKIWYIEDYQLKEYPGTYTEYEQWQEDRAKADKKNGAAQPVAAKPVAKATEEPKKYSNAERDAAQQELKKANKELKEVEARVTTLEKELAVYEKQLADPGIYNNTSQLKDTTVKFEQVKKELAKVNDTWETLAEKVEGLEMRVK</sequence>
<dbReference type="Gene3D" id="1.10.287.380">
    <property type="entry name" value="Valyl-tRNA synthetase, C-terminal domain"/>
    <property type="match status" value="1"/>
</dbReference>
<dbReference type="PROSITE" id="PS00211">
    <property type="entry name" value="ABC_TRANSPORTER_1"/>
    <property type="match status" value="2"/>
</dbReference>
<dbReference type="InterPro" id="IPR037118">
    <property type="entry name" value="Val-tRNA_synth_C_sf"/>
</dbReference>
<dbReference type="InterPro" id="IPR003593">
    <property type="entry name" value="AAA+_ATPase"/>
</dbReference>
<evidence type="ECO:0000256" key="5">
    <source>
        <dbReference type="ARBA" id="ARBA00074044"/>
    </source>
</evidence>
<feature type="region of interest" description="Disordered" evidence="7">
    <location>
        <begin position="536"/>
        <end position="562"/>
    </location>
</feature>
<dbReference type="InterPro" id="IPR017871">
    <property type="entry name" value="ABC_transporter-like_CS"/>
</dbReference>
<dbReference type="InterPro" id="IPR032524">
    <property type="entry name" value="ABC_tran_C"/>
</dbReference>
<dbReference type="InterPro" id="IPR003439">
    <property type="entry name" value="ABC_transporter-like_ATP-bd"/>
</dbReference>
<dbReference type="Gene3D" id="3.40.50.300">
    <property type="entry name" value="P-loop containing nucleotide triphosphate hydrolases"/>
    <property type="match status" value="2"/>
</dbReference>
<organism evidence="9 10">
    <name type="scientific">Hymenobacter jejuensis</name>
    <dbReference type="NCBI Taxonomy" id="2502781"/>
    <lineage>
        <taxon>Bacteria</taxon>
        <taxon>Pseudomonadati</taxon>
        <taxon>Bacteroidota</taxon>
        <taxon>Cytophagia</taxon>
        <taxon>Cytophagales</taxon>
        <taxon>Hymenobacteraceae</taxon>
        <taxon>Hymenobacter</taxon>
    </lineage>
</organism>
<dbReference type="GO" id="GO:0003677">
    <property type="term" value="F:DNA binding"/>
    <property type="evidence" value="ECO:0007669"/>
    <property type="project" value="InterPro"/>
</dbReference>
<gene>
    <name evidence="9" type="ORF">FHG12_15070</name>
</gene>
<feature type="coiled-coil region" evidence="6">
    <location>
        <begin position="244"/>
        <end position="285"/>
    </location>
</feature>
<name>A0A5B8A1S1_9BACT</name>
<proteinExistence type="inferred from homology"/>
<keyword evidence="3 9" id="KW-0067">ATP-binding</keyword>
<keyword evidence="1" id="KW-0677">Repeat</keyword>
<evidence type="ECO:0000313" key="10">
    <source>
        <dbReference type="Proteomes" id="UP000305398"/>
    </source>
</evidence>
<dbReference type="KEGG" id="hyj:FHG12_15070"/>
<dbReference type="SUPFAM" id="SSF52540">
    <property type="entry name" value="P-loop containing nucleoside triphosphate hydrolases"/>
    <property type="match status" value="2"/>
</dbReference>
<comment type="similarity">
    <text evidence="4">Belongs to the ABC transporter superfamily. ABCF family. YbiT subfamily.</text>
</comment>
<evidence type="ECO:0000256" key="1">
    <source>
        <dbReference type="ARBA" id="ARBA00022737"/>
    </source>
</evidence>
<dbReference type="FunFam" id="3.40.50.300:FF:000011">
    <property type="entry name" value="Putative ABC transporter ATP-binding component"/>
    <property type="match status" value="1"/>
</dbReference>
<dbReference type="AlphaFoldDB" id="A0A5B8A1S1"/>
<keyword evidence="6" id="KW-0175">Coiled coil</keyword>
<feature type="domain" description="ABC transporter" evidence="8">
    <location>
        <begin position="323"/>
        <end position="537"/>
    </location>
</feature>
<evidence type="ECO:0000256" key="3">
    <source>
        <dbReference type="ARBA" id="ARBA00022840"/>
    </source>
</evidence>
<dbReference type="EMBL" id="CP040896">
    <property type="protein sequence ID" value="QDA61334.1"/>
    <property type="molecule type" value="Genomic_DNA"/>
</dbReference>
<evidence type="ECO:0000259" key="8">
    <source>
        <dbReference type="PROSITE" id="PS50893"/>
    </source>
</evidence>
<dbReference type="Pfam" id="PF16326">
    <property type="entry name" value="ABC_tran_CTD"/>
    <property type="match status" value="1"/>
</dbReference>
<dbReference type="Pfam" id="PF12848">
    <property type="entry name" value="ABC_tran_Xtn"/>
    <property type="match status" value="1"/>
</dbReference>
<feature type="compositionally biased region" description="Basic and acidic residues" evidence="7">
    <location>
        <begin position="553"/>
        <end position="562"/>
    </location>
</feature>
<feature type="compositionally biased region" description="Low complexity" evidence="7">
    <location>
        <begin position="541"/>
        <end position="552"/>
    </location>
</feature>
<dbReference type="PROSITE" id="PS50893">
    <property type="entry name" value="ABC_TRANSPORTER_2"/>
    <property type="match status" value="2"/>
</dbReference>
<feature type="domain" description="ABC transporter" evidence="8">
    <location>
        <begin position="2"/>
        <end position="255"/>
    </location>
</feature>
<dbReference type="PANTHER" id="PTHR42855">
    <property type="entry name" value="ABC TRANSPORTER ATP-BINDING SUBUNIT"/>
    <property type="match status" value="1"/>
</dbReference>
<evidence type="ECO:0000256" key="2">
    <source>
        <dbReference type="ARBA" id="ARBA00022741"/>
    </source>
</evidence>
<dbReference type="InterPro" id="IPR027417">
    <property type="entry name" value="P-loop_NTPase"/>
</dbReference>
<dbReference type="Pfam" id="PF00005">
    <property type="entry name" value="ABC_tran"/>
    <property type="match status" value="2"/>
</dbReference>
<evidence type="ECO:0000256" key="4">
    <source>
        <dbReference type="ARBA" id="ARBA00061551"/>
    </source>
</evidence>
<dbReference type="CDD" id="cd03221">
    <property type="entry name" value="ABCF_EF-3"/>
    <property type="match status" value="2"/>
</dbReference>
<keyword evidence="2" id="KW-0547">Nucleotide-binding</keyword>
<dbReference type="Proteomes" id="UP000305398">
    <property type="component" value="Chromosome"/>
</dbReference>
<evidence type="ECO:0000313" key="9">
    <source>
        <dbReference type="EMBL" id="QDA61334.1"/>
    </source>
</evidence>
<dbReference type="GO" id="GO:0005524">
    <property type="term" value="F:ATP binding"/>
    <property type="evidence" value="ECO:0007669"/>
    <property type="project" value="UniProtKB-KW"/>
</dbReference>
<evidence type="ECO:0000256" key="7">
    <source>
        <dbReference type="SAM" id="MobiDB-lite"/>
    </source>
</evidence>
<dbReference type="FunFam" id="3.40.50.300:FF:000070">
    <property type="entry name" value="Putative ABC transporter ATP-binding component"/>
    <property type="match status" value="1"/>
</dbReference>
<dbReference type="InterPro" id="IPR051309">
    <property type="entry name" value="ABCF_ATPase"/>
</dbReference>
<evidence type="ECO:0000256" key="6">
    <source>
        <dbReference type="SAM" id="Coils"/>
    </source>
</evidence>
<accession>A0A5B8A1S1</accession>
<dbReference type="OrthoDB" id="1521973at2"/>
<dbReference type="SMART" id="SM00382">
    <property type="entry name" value="AAA"/>
    <property type="match status" value="2"/>
</dbReference>